<proteinExistence type="predicted"/>
<organism evidence="1 2">
    <name type="scientific">Pseudomonas flavocrustae</name>
    <dbReference type="NCBI Taxonomy" id="2991719"/>
    <lineage>
        <taxon>Bacteria</taxon>
        <taxon>Pseudomonadati</taxon>
        <taxon>Pseudomonadota</taxon>
        <taxon>Gammaproteobacteria</taxon>
        <taxon>Pseudomonadales</taxon>
        <taxon>Pseudomonadaceae</taxon>
        <taxon>Pseudomonas</taxon>
    </lineage>
</organism>
<name>A0ABT6IJV6_9PSED</name>
<dbReference type="EMBL" id="JAPDIQ010000006">
    <property type="protein sequence ID" value="MDH4764339.1"/>
    <property type="molecule type" value="Genomic_DNA"/>
</dbReference>
<evidence type="ECO:0000313" key="1">
    <source>
        <dbReference type="EMBL" id="MDH4764339.1"/>
    </source>
</evidence>
<sequence>MRIGVNKEVGALIDDLVSPECDRRQLLADRCCFADPQLTDRGKGTAR</sequence>
<dbReference type="RefSeq" id="WP_280309563.1">
    <property type="nucleotide sequence ID" value="NZ_JAPDIQ010000006.1"/>
</dbReference>
<comment type="caution">
    <text evidence="1">The sequence shown here is derived from an EMBL/GenBank/DDBJ whole genome shotgun (WGS) entry which is preliminary data.</text>
</comment>
<evidence type="ECO:0000313" key="2">
    <source>
        <dbReference type="Proteomes" id="UP001157461"/>
    </source>
</evidence>
<protein>
    <submittedName>
        <fullName evidence="1">Uncharacterized protein</fullName>
    </submittedName>
</protein>
<gene>
    <name evidence="1" type="ORF">OMP44_15730</name>
</gene>
<reference evidence="1 2" key="1">
    <citation type="submission" date="2022-10" db="EMBL/GenBank/DDBJ databases">
        <title>A novel Pseudomonas species, isolated from Passiflora incarnata leaves.</title>
        <authorList>
            <person name="Cueva-Yesquen L.G."/>
            <person name="Fantinatti-Garboggini F."/>
        </authorList>
    </citation>
    <scope>NUCLEOTIDE SEQUENCE [LARGE SCALE GENOMIC DNA]</scope>
    <source>
        <strain evidence="1 2">CBMAI 2609</strain>
    </source>
</reference>
<accession>A0ABT6IJV6</accession>
<keyword evidence="2" id="KW-1185">Reference proteome</keyword>
<dbReference type="Proteomes" id="UP001157461">
    <property type="component" value="Unassembled WGS sequence"/>
</dbReference>